<organism evidence="3">
    <name type="scientific">hydrothermal vent metagenome</name>
    <dbReference type="NCBI Taxonomy" id="652676"/>
    <lineage>
        <taxon>unclassified sequences</taxon>
        <taxon>metagenomes</taxon>
        <taxon>ecological metagenomes</taxon>
    </lineage>
</organism>
<proteinExistence type="predicted"/>
<evidence type="ECO:0000259" key="2">
    <source>
        <dbReference type="Pfam" id="PF00656"/>
    </source>
</evidence>
<reference evidence="3" key="1">
    <citation type="submission" date="2018-06" db="EMBL/GenBank/DDBJ databases">
        <authorList>
            <person name="Zhirakovskaya E."/>
        </authorList>
    </citation>
    <scope>NUCLEOTIDE SEQUENCE</scope>
</reference>
<protein>
    <recommendedName>
        <fullName evidence="2">Peptidase C14 caspase domain-containing protein</fullName>
    </recommendedName>
</protein>
<name>A0A3B1A5L2_9ZZZZ</name>
<accession>A0A3B1A5L2</accession>
<dbReference type="AlphaFoldDB" id="A0A3B1A5L2"/>
<feature type="region of interest" description="Disordered" evidence="1">
    <location>
        <begin position="326"/>
        <end position="349"/>
    </location>
</feature>
<gene>
    <name evidence="3" type="ORF">MNBD_GAMMA21-2743</name>
</gene>
<dbReference type="GO" id="GO:0004197">
    <property type="term" value="F:cysteine-type endopeptidase activity"/>
    <property type="evidence" value="ECO:0007669"/>
    <property type="project" value="InterPro"/>
</dbReference>
<dbReference type="InterPro" id="IPR052039">
    <property type="entry name" value="Caspase-related_regulators"/>
</dbReference>
<dbReference type="InterPro" id="IPR011600">
    <property type="entry name" value="Pept_C14_caspase"/>
</dbReference>
<dbReference type="InterPro" id="IPR029030">
    <property type="entry name" value="Caspase-like_dom_sf"/>
</dbReference>
<dbReference type="GO" id="GO:0006508">
    <property type="term" value="P:proteolysis"/>
    <property type="evidence" value="ECO:0007669"/>
    <property type="project" value="InterPro"/>
</dbReference>
<sequence length="349" mass="38737">MMLNSLFTYESRQHTYRMVVLLMIGLFGLTSNVLAESRGLTMEPLEKTAKHVMKHGTYRALIIGNKDYENGKGRWSDLKTTLTDANAIKTVLQNNYGFTDVQLLENATRRDVLVALKKLSKRVLSNDNVLVYYAGHGYMDTETNQGYWVPVDAKGVDQTTFLRNSTIRDEMTLIASRARHTLLISDSCFSGTLLRSGSRGIAPVENAELYYQKVANKKSVQILSAGGIEYVDDDYNTSGHSPFTYFLVNELKTNNSPMLTLSELSTNVKKAVANNVEQVPESGVLQGAGDELGEFIFIRVNVSVEGIPKEKVKVILNVESTNVDSQKIPANKKEEPATGERMVAPIPTL</sequence>
<feature type="domain" description="Peptidase C14 caspase" evidence="2">
    <location>
        <begin position="59"/>
        <end position="281"/>
    </location>
</feature>
<dbReference type="PANTHER" id="PTHR22576:SF37">
    <property type="entry name" value="MUCOSA-ASSOCIATED LYMPHOID TISSUE LYMPHOMA TRANSLOCATION PROTEIN 1"/>
    <property type="match status" value="1"/>
</dbReference>
<dbReference type="Pfam" id="PF00656">
    <property type="entry name" value="Peptidase_C14"/>
    <property type="match status" value="1"/>
</dbReference>
<dbReference type="PANTHER" id="PTHR22576">
    <property type="entry name" value="MUCOSA ASSOCIATED LYMPHOID TISSUE LYMPHOMA TRANSLOCATION PROTEIN 1/PARACASPASE"/>
    <property type="match status" value="1"/>
</dbReference>
<dbReference type="SUPFAM" id="SSF52129">
    <property type="entry name" value="Caspase-like"/>
    <property type="match status" value="1"/>
</dbReference>
<evidence type="ECO:0000313" key="3">
    <source>
        <dbReference type="EMBL" id="VAW99361.1"/>
    </source>
</evidence>
<dbReference type="EMBL" id="UOFR01000066">
    <property type="protein sequence ID" value="VAW99361.1"/>
    <property type="molecule type" value="Genomic_DNA"/>
</dbReference>
<dbReference type="Gene3D" id="3.40.50.1460">
    <property type="match status" value="1"/>
</dbReference>
<evidence type="ECO:0000256" key="1">
    <source>
        <dbReference type="SAM" id="MobiDB-lite"/>
    </source>
</evidence>